<keyword evidence="2" id="KW-0964">Secreted</keyword>
<dbReference type="GO" id="GO:0006508">
    <property type="term" value="P:proteolysis"/>
    <property type="evidence" value="ECO:0007669"/>
    <property type="project" value="TreeGrafter"/>
</dbReference>
<dbReference type="Proteomes" id="UP000264820">
    <property type="component" value="Unplaced"/>
</dbReference>
<evidence type="ECO:0000313" key="4">
    <source>
        <dbReference type="Ensembl" id="ENSHCOP00000012005.1"/>
    </source>
</evidence>
<evidence type="ECO:0000313" key="5">
    <source>
        <dbReference type="Proteomes" id="UP000264820"/>
    </source>
</evidence>
<reference evidence="4" key="1">
    <citation type="submission" date="2025-08" db="UniProtKB">
        <authorList>
            <consortium name="Ensembl"/>
        </authorList>
    </citation>
    <scope>IDENTIFICATION</scope>
</reference>
<proteinExistence type="predicted"/>
<evidence type="ECO:0000256" key="1">
    <source>
        <dbReference type="ARBA" id="ARBA00004613"/>
    </source>
</evidence>
<sequence>MMSRSVACVRLPSPDSNSTEPLPDENCHDPKPNPIQACNRFDCPPMWETQEWGECSSRCGDGVERRRVLCKQRLADGSNLELPDSFCSSTVPANQRLCSTERQCTPLWVTSWSQVGLMRWITLTYLGESIWYRIFRTKRLPNADTCPTYNMLAFLPFIIDVTNRDSLPKLNLLLRNCYIIQK</sequence>
<dbReference type="GO" id="GO:0031012">
    <property type="term" value="C:extracellular matrix"/>
    <property type="evidence" value="ECO:0007669"/>
    <property type="project" value="TreeGrafter"/>
</dbReference>
<name>A0A3Q3DH27_HIPCM</name>
<dbReference type="PANTHER" id="PTHR13723">
    <property type="entry name" value="ADAMTS A DISINTEGRIN AND METALLOPROTEASE WITH THROMBOSPONDIN MOTIFS PROTEASE"/>
    <property type="match status" value="1"/>
</dbReference>
<evidence type="ECO:0000256" key="2">
    <source>
        <dbReference type="ARBA" id="ARBA00022525"/>
    </source>
</evidence>
<dbReference type="Gene3D" id="2.20.100.10">
    <property type="entry name" value="Thrombospondin type-1 (TSP1) repeat"/>
    <property type="match status" value="1"/>
</dbReference>
<dbReference type="InterPro" id="IPR000884">
    <property type="entry name" value="TSP1_rpt"/>
</dbReference>
<accession>A0A3Q3DH27</accession>
<dbReference type="GO" id="GO:0005576">
    <property type="term" value="C:extracellular region"/>
    <property type="evidence" value="ECO:0007669"/>
    <property type="project" value="UniProtKB-SubCell"/>
</dbReference>
<dbReference type="GO" id="GO:0004222">
    <property type="term" value="F:metalloendopeptidase activity"/>
    <property type="evidence" value="ECO:0007669"/>
    <property type="project" value="TreeGrafter"/>
</dbReference>
<protein>
    <submittedName>
        <fullName evidence="4">Uncharacterized protein</fullName>
    </submittedName>
</protein>
<dbReference type="InterPro" id="IPR036383">
    <property type="entry name" value="TSP1_rpt_sf"/>
</dbReference>
<evidence type="ECO:0000256" key="3">
    <source>
        <dbReference type="SAM" id="MobiDB-lite"/>
    </source>
</evidence>
<organism evidence="4 5">
    <name type="scientific">Hippocampus comes</name>
    <name type="common">Tiger tail seahorse</name>
    <dbReference type="NCBI Taxonomy" id="109280"/>
    <lineage>
        <taxon>Eukaryota</taxon>
        <taxon>Metazoa</taxon>
        <taxon>Chordata</taxon>
        <taxon>Craniata</taxon>
        <taxon>Vertebrata</taxon>
        <taxon>Euteleostomi</taxon>
        <taxon>Actinopterygii</taxon>
        <taxon>Neopterygii</taxon>
        <taxon>Teleostei</taxon>
        <taxon>Neoteleostei</taxon>
        <taxon>Acanthomorphata</taxon>
        <taxon>Syngnathiaria</taxon>
        <taxon>Syngnathiformes</taxon>
        <taxon>Syngnathoidei</taxon>
        <taxon>Syngnathidae</taxon>
        <taxon>Hippocampus</taxon>
    </lineage>
</organism>
<dbReference type="PANTHER" id="PTHR13723:SF305">
    <property type="entry name" value="PROTEIN MADD-4"/>
    <property type="match status" value="1"/>
</dbReference>
<dbReference type="PROSITE" id="PS50092">
    <property type="entry name" value="TSP1"/>
    <property type="match status" value="1"/>
</dbReference>
<comment type="subcellular location">
    <subcellularLocation>
        <location evidence="1">Secreted</location>
    </subcellularLocation>
</comment>
<dbReference type="AlphaFoldDB" id="A0A3Q3DH27"/>
<dbReference type="Pfam" id="PF19030">
    <property type="entry name" value="TSP1_ADAMTS"/>
    <property type="match status" value="1"/>
</dbReference>
<dbReference type="InterPro" id="IPR050439">
    <property type="entry name" value="ADAMTS_ADAMTS-like"/>
</dbReference>
<keyword evidence="5" id="KW-1185">Reference proteome</keyword>
<dbReference type="GeneTree" id="ENSGT00940000159642"/>
<dbReference type="Ensembl" id="ENSHCOT00000018924.1">
    <property type="protein sequence ID" value="ENSHCOP00000012005.1"/>
    <property type="gene ID" value="ENSHCOG00000014958.1"/>
</dbReference>
<feature type="region of interest" description="Disordered" evidence="3">
    <location>
        <begin position="1"/>
        <end position="26"/>
    </location>
</feature>
<dbReference type="GO" id="GO:0030198">
    <property type="term" value="P:extracellular matrix organization"/>
    <property type="evidence" value="ECO:0007669"/>
    <property type="project" value="TreeGrafter"/>
</dbReference>
<dbReference type="SUPFAM" id="SSF82895">
    <property type="entry name" value="TSP-1 type 1 repeat"/>
    <property type="match status" value="1"/>
</dbReference>
<reference evidence="4" key="2">
    <citation type="submission" date="2025-09" db="UniProtKB">
        <authorList>
            <consortium name="Ensembl"/>
        </authorList>
    </citation>
    <scope>IDENTIFICATION</scope>
</reference>